<proteinExistence type="predicted"/>
<reference evidence="1 2" key="1">
    <citation type="submission" date="2019-03" db="EMBL/GenBank/DDBJ databases">
        <title>Genomic Encyclopedia of Type Strains, Phase III (KMG-III): the genomes of soil and plant-associated and newly described type strains.</title>
        <authorList>
            <person name="Whitman W."/>
        </authorList>
    </citation>
    <scope>NUCLEOTIDE SEQUENCE [LARGE SCALE GENOMIC DNA]</scope>
    <source>
        <strain evidence="1 2">VKMAc-2574</strain>
    </source>
</reference>
<dbReference type="EMBL" id="SODU01000004">
    <property type="protein sequence ID" value="TDW84264.1"/>
    <property type="molecule type" value="Genomic_DNA"/>
</dbReference>
<comment type="caution">
    <text evidence="1">The sequence shown here is derived from an EMBL/GenBank/DDBJ whole genome shotgun (WGS) entry which is preliminary data.</text>
</comment>
<sequence>MNRPTAVLGRLAGKVTGRVVETVQPDLILSHIDVDALVDRIDVNRVLDRVDLDRLLDRIEIDRLVDRVDLERLLERVDLDALAERIDVERLVRRSGLPGIVVESQARLAGSVLDVVRRQLAGLDAVMDMLVVRLLRRGPQPIAPRLLADPEQAWNDA</sequence>
<keyword evidence="2" id="KW-1185">Reference proteome</keyword>
<gene>
    <name evidence="1" type="ORF">EV137_7071</name>
</gene>
<organism evidence="1 2">
    <name type="scientific">Kribbella pratensis</name>
    <dbReference type="NCBI Taxonomy" id="2512112"/>
    <lineage>
        <taxon>Bacteria</taxon>
        <taxon>Bacillati</taxon>
        <taxon>Actinomycetota</taxon>
        <taxon>Actinomycetes</taxon>
        <taxon>Propionibacteriales</taxon>
        <taxon>Kribbellaceae</taxon>
        <taxon>Kribbella</taxon>
    </lineage>
</organism>
<dbReference type="Proteomes" id="UP000295060">
    <property type="component" value="Unassembled WGS sequence"/>
</dbReference>
<protein>
    <submittedName>
        <fullName evidence="1">Uncharacterized protein</fullName>
    </submittedName>
</protein>
<evidence type="ECO:0000313" key="2">
    <source>
        <dbReference type="Proteomes" id="UP000295060"/>
    </source>
</evidence>
<dbReference type="RefSeq" id="WP_134013149.1">
    <property type="nucleotide sequence ID" value="NZ_SODU01000004.1"/>
</dbReference>
<name>A0ABY2F7L8_9ACTN</name>
<accession>A0ABY2F7L8</accession>
<evidence type="ECO:0000313" key="1">
    <source>
        <dbReference type="EMBL" id="TDW84264.1"/>
    </source>
</evidence>